<organism evidence="1">
    <name type="scientific">marine sediment metagenome</name>
    <dbReference type="NCBI Taxonomy" id="412755"/>
    <lineage>
        <taxon>unclassified sequences</taxon>
        <taxon>metagenomes</taxon>
        <taxon>ecological metagenomes</taxon>
    </lineage>
</organism>
<name>A0A0F9ERJ6_9ZZZZ</name>
<dbReference type="AlphaFoldDB" id="A0A0F9ERJ6"/>
<sequence>MSVNNIQHRFEQLIDSLSIKEGKKKYLRNQVNYIKQRLKKVSKWTFDNPQNSIQSMSNNIEVGRFWYGGLWDRGVHINKEFDIDIYIIYDKIENSKYDFDENTLNGEILFTILFDDLDTIQEEVDPNLEIMEPPSYSHAIPIRLQYQSRILKVDCIPAIELPNQYLLVPDGWNYIKKVNQKLEENGLSKVNKKRNGNATKIIWLLKYWNWYWNKPLKSYVIQRLEEE</sequence>
<dbReference type="EMBL" id="LAZR01035823">
    <property type="protein sequence ID" value="KKL26483.1"/>
    <property type="molecule type" value="Genomic_DNA"/>
</dbReference>
<proteinExistence type="predicted"/>
<evidence type="ECO:0008006" key="2">
    <source>
        <dbReference type="Google" id="ProtNLM"/>
    </source>
</evidence>
<evidence type="ECO:0000313" key="1">
    <source>
        <dbReference type="EMBL" id="KKL26483.1"/>
    </source>
</evidence>
<gene>
    <name evidence="1" type="ORF">LCGC14_2394840</name>
</gene>
<comment type="caution">
    <text evidence="1">The sequence shown here is derived from an EMBL/GenBank/DDBJ whole genome shotgun (WGS) entry which is preliminary data.</text>
</comment>
<reference evidence="1" key="1">
    <citation type="journal article" date="2015" name="Nature">
        <title>Complex archaea that bridge the gap between prokaryotes and eukaryotes.</title>
        <authorList>
            <person name="Spang A."/>
            <person name="Saw J.H."/>
            <person name="Jorgensen S.L."/>
            <person name="Zaremba-Niedzwiedzka K."/>
            <person name="Martijn J."/>
            <person name="Lind A.E."/>
            <person name="van Eijk R."/>
            <person name="Schleper C."/>
            <person name="Guy L."/>
            <person name="Ettema T.J."/>
        </authorList>
    </citation>
    <scope>NUCLEOTIDE SEQUENCE</scope>
</reference>
<protein>
    <recommendedName>
        <fullName evidence="2">Polymerase nucleotidyl transferase domain-containing protein</fullName>
    </recommendedName>
</protein>
<accession>A0A0F9ERJ6</accession>